<dbReference type="GO" id="GO:0020037">
    <property type="term" value="F:heme binding"/>
    <property type="evidence" value="ECO:0007669"/>
    <property type="project" value="InterPro"/>
</dbReference>
<name>A0A3P7D843_SCHSO</name>
<dbReference type="PANTHER" id="PTHR13482:SF3">
    <property type="entry name" value="MICROPROCESSOR COMPLEX SUBUNIT DGCR8"/>
    <property type="match status" value="1"/>
</dbReference>
<evidence type="ECO:0000313" key="2">
    <source>
        <dbReference type="Proteomes" id="UP000275846"/>
    </source>
</evidence>
<evidence type="ECO:0000313" key="1">
    <source>
        <dbReference type="EMBL" id="VDM00134.1"/>
    </source>
</evidence>
<dbReference type="GO" id="GO:0070877">
    <property type="term" value="C:microprocessor complex"/>
    <property type="evidence" value="ECO:0007669"/>
    <property type="project" value="InterPro"/>
</dbReference>
<dbReference type="AlphaFoldDB" id="A0A3P7D843"/>
<organism evidence="1 2">
    <name type="scientific">Schistocephalus solidus</name>
    <name type="common">Tapeworm</name>
    <dbReference type="NCBI Taxonomy" id="70667"/>
    <lineage>
        <taxon>Eukaryota</taxon>
        <taxon>Metazoa</taxon>
        <taxon>Spiralia</taxon>
        <taxon>Lophotrochozoa</taxon>
        <taxon>Platyhelminthes</taxon>
        <taxon>Cestoda</taxon>
        <taxon>Eucestoda</taxon>
        <taxon>Diphyllobothriidea</taxon>
        <taxon>Diphyllobothriidae</taxon>
        <taxon>Schistocephalus</taxon>
    </lineage>
</organism>
<sequence length="158" mass="18451">MAIKNETLTLEVAHLYSTEKSVSYELCAGFEENFQLITDFFWYFLEYDMNEHEILPEGWIKVRHVSGIFVYVHKPTRVVTLSRPYNAGCGNLRHHKIPLFSLPCLAYRTLKASFGAPEVRTRVLCSLRQVLYYLAKSCFMMGVHRSDTRSALCVRLYW</sequence>
<dbReference type="OrthoDB" id="112668at2759"/>
<keyword evidence="2" id="KW-1185">Reference proteome</keyword>
<dbReference type="PANTHER" id="PTHR13482">
    <property type="entry name" value="MICRORNA PROCESSOR COMPLEX SUBUNIT DGCR8"/>
    <property type="match status" value="1"/>
</dbReference>
<gene>
    <name evidence="1" type="ORF">SSLN_LOCUS13748</name>
</gene>
<dbReference type="GO" id="GO:0070878">
    <property type="term" value="F:primary miRNA binding"/>
    <property type="evidence" value="ECO:0007669"/>
    <property type="project" value="TreeGrafter"/>
</dbReference>
<dbReference type="GO" id="GO:0031053">
    <property type="term" value="P:primary miRNA processing"/>
    <property type="evidence" value="ECO:0007669"/>
    <property type="project" value="InterPro"/>
</dbReference>
<dbReference type="STRING" id="70667.A0A3P7D843"/>
<protein>
    <submittedName>
        <fullName evidence="1">Uncharacterized protein</fullName>
    </submittedName>
</protein>
<dbReference type="GO" id="GO:0042802">
    <property type="term" value="F:identical protein binding"/>
    <property type="evidence" value="ECO:0007669"/>
    <property type="project" value="InterPro"/>
</dbReference>
<dbReference type="EMBL" id="UYSU01038336">
    <property type="protein sequence ID" value="VDM00134.1"/>
    <property type="molecule type" value="Genomic_DNA"/>
</dbReference>
<accession>A0A3P7D843</accession>
<dbReference type="Gene3D" id="2.20.70.10">
    <property type="match status" value="1"/>
</dbReference>
<reference evidence="1 2" key="1">
    <citation type="submission" date="2018-11" db="EMBL/GenBank/DDBJ databases">
        <authorList>
            <consortium name="Pathogen Informatics"/>
        </authorList>
    </citation>
    <scope>NUCLEOTIDE SEQUENCE [LARGE SCALE GENOMIC DNA]</scope>
    <source>
        <strain evidence="1 2">NST_G2</strain>
    </source>
</reference>
<dbReference type="InterPro" id="IPR040375">
    <property type="entry name" value="DGCR8"/>
</dbReference>
<dbReference type="Proteomes" id="UP000275846">
    <property type="component" value="Unassembled WGS sequence"/>
</dbReference>
<proteinExistence type="predicted"/>
<dbReference type="GO" id="GO:0003725">
    <property type="term" value="F:double-stranded RNA binding"/>
    <property type="evidence" value="ECO:0007669"/>
    <property type="project" value="TreeGrafter"/>
</dbReference>